<evidence type="ECO:0000256" key="3">
    <source>
        <dbReference type="ARBA" id="ARBA00023235"/>
    </source>
</evidence>
<accession>A0ABV4D3E4</accession>
<keyword evidence="8" id="KW-1185">Reference proteome</keyword>
<dbReference type="Pfam" id="PF01479">
    <property type="entry name" value="S4"/>
    <property type="match status" value="1"/>
</dbReference>
<dbReference type="SMART" id="SM00363">
    <property type="entry name" value="S4"/>
    <property type="match status" value="1"/>
</dbReference>
<dbReference type="InterPro" id="IPR020094">
    <property type="entry name" value="TruA/RsuA/RluB/E/F_N"/>
</dbReference>
<dbReference type="SUPFAM" id="SSF55120">
    <property type="entry name" value="Pseudouridine synthase"/>
    <property type="match status" value="1"/>
</dbReference>
<feature type="domain" description="RNA-binding S4" evidence="6">
    <location>
        <begin position="1"/>
        <end position="59"/>
    </location>
</feature>
<dbReference type="Proteomes" id="UP001565283">
    <property type="component" value="Unassembled WGS sequence"/>
</dbReference>
<dbReference type="PROSITE" id="PS50889">
    <property type="entry name" value="S4"/>
    <property type="match status" value="1"/>
</dbReference>
<evidence type="ECO:0000256" key="2">
    <source>
        <dbReference type="ARBA" id="ARBA00022884"/>
    </source>
</evidence>
<dbReference type="Pfam" id="PF00849">
    <property type="entry name" value="PseudoU_synth_2"/>
    <property type="match status" value="1"/>
</dbReference>
<comment type="similarity">
    <text evidence="1 5">Belongs to the pseudouridine synthase RsuA family.</text>
</comment>
<evidence type="ECO:0000256" key="1">
    <source>
        <dbReference type="ARBA" id="ARBA00008348"/>
    </source>
</evidence>
<evidence type="ECO:0000256" key="4">
    <source>
        <dbReference type="PROSITE-ProRule" id="PRU00182"/>
    </source>
</evidence>
<dbReference type="Gene3D" id="3.30.70.1560">
    <property type="entry name" value="Alpha-L RNA-binding motif"/>
    <property type="match status" value="1"/>
</dbReference>
<dbReference type="InterPro" id="IPR050343">
    <property type="entry name" value="RsuA_PseudoU_synthase"/>
</dbReference>
<dbReference type="InterPro" id="IPR002942">
    <property type="entry name" value="S4_RNA-bd"/>
</dbReference>
<dbReference type="PANTHER" id="PTHR47683:SF4">
    <property type="entry name" value="PSEUDOURIDINE SYNTHASE"/>
    <property type="match status" value="1"/>
</dbReference>
<reference evidence="7 8" key="1">
    <citation type="submission" date="2024-03" db="EMBL/GenBank/DDBJ databases">
        <title>Mouse gut bacterial collection (mGBC) of GemPharmatech.</title>
        <authorList>
            <person name="He Y."/>
            <person name="Dong L."/>
            <person name="Wu D."/>
            <person name="Gao X."/>
            <person name="Lin Z."/>
        </authorList>
    </citation>
    <scope>NUCLEOTIDE SEQUENCE [LARGE SCALE GENOMIC DNA]</scope>
    <source>
        <strain evidence="7 8">61-15</strain>
    </source>
</reference>
<evidence type="ECO:0000313" key="7">
    <source>
        <dbReference type="EMBL" id="MEY8442923.1"/>
    </source>
</evidence>
<sequence length="245" mass="27575">MRLDKYLAEAGLGSRKEVKAILKTGKVTVNDQKIKDGKLHVDPDKDSVSYEGQPVAYQEFYYYLLNKPAGVVSATKDNKDKAVVELLKAQDFREDIFPVGRLDKDTEGLLLLTNDGPLSHNLLSPKKHVEKEYFAQIQGQVTQDTVREFAAGLTLKSGENVKPGQLFIEKSEEDKSEIRLIIHEGKFHQVKRMFEAVGMKVTYLKRLRMGSLKLDKALALGTYRPLTSEEITKLKDESGKKCASE</sequence>
<dbReference type="PROSITE" id="PS01149">
    <property type="entry name" value="PSI_RSU"/>
    <property type="match status" value="1"/>
</dbReference>
<evidence type="ECO:0000256" key="5">
    <source>
        <dbReference type="RuleBase" id="RU003887"/>
    </source>
</evidence>
<organism evidence="7 8">
    <name type="scientific">Lactococcus ileimucosae</name>
    <dbReference type="NCBI Taxonomy" id="2941329"/>
    <lineage>
        <taxon>Bacteria</taxon>
        <taxon>Bacillati</taxon>
        <taxon>Bacillota</taxon>
        <taxon>Bacilli</taxon>
        <taxon>Lactobacillales</taxon>
        <taxon>Streptococcaceae</taxon>
        <taxon>Lactococcus</taxon>
    </lineage>
</organism>
<dbReference type="SUPFAM" id="SSF55174">
    <property type="entry name" value="Alpha-L RNA-binding motif"/>
    <property type="match status" value="1"/>
</dbReference>
<dbReference type="CDD" id="cd00165">
    <property type="entry name" value="S4"/>
    <property type="match status" value="1"/>
</dbReference>
<dbReference type="NCBIfam" id="TIGR00093">
    <property type="entry name" value="pseudouridine synthase"/>
    <property type="match status" value="1"/>
</dbReference>
<protein>
    <recommendedName>
        <fullName evidence="5">Pseudouridine synthase</fullName>
        <ecNumber evidence="5">5.4.99.-</ecNumber>
    </recommendedName>
</protein>
<proteinExistence type="inferred from homology"/>
<dbReference type="InterPro" id="IPR006145">
    <property type="entry name" value="PsdUridine_synth_RsuA/RluA"/>
</dbReference>
<dbReference type="InterPro" id="IPR020103">
    <property type="entry name" value="PsdUridine_synth_cat_dom_sf"/>
</dbReference>
<name>A0ABV4D3E4_9LACT</name>
<evidence type="ECO:0000313" key="8">
    <source>
        <dbReference type="Proteomes" id="UP001565283"/>
    </source>
</evidence>
<dbReference type="InterPro" id="IPR042092">
    <property type="entry name" value="PsdUridine_s_RsuA/RluB/E/F_cat"/>
</dbReference>
<dbReference type="PANTHER" id="PTHR47683">
    <property type="entry name" value="PSEUDOURIDINE SYNTHASE FAMILY PROTEIN-RELATED"/>
    <property type="match status" value="1"/>
</dbReference>
<dbReference type="GO" id="GO:0016853">
    <property type="term" value="F:isomerase activity"/>
    <property type="evidence" value="ECO:0007669"/>
    <property type="project" value="UniProtKB-KW"/>
</dbReference>
<dbReference type="Gene3D" id="3.10.290.10">
    <property type="entry name" value="RNA-binding S4 domain"/>
    <property type="match status" value="1"/>
</dbReference>
<dbReference type="InterPro" id="IPR036986">
    <property type="entry name" value="S4_RNA-bd_sf"/>
</dbReference>
<dbReference type="CDD" id="cd02553">
    <property type="entry name" value="PseudoU_synth_RsuA"/>
    <property type="match status" value="1"/>
</dbReference>
<gene>
    <name evidence="7" type="ORF">AALA52_01405</name>
</gene>
<dbReference type="EMBL" id="JBCLSH010000003">
    <property type="protein sequence ID" value="MEY8442923.1"/>
    <property type="molecule type" value="Genomic_DNA"/>
</dbReference>
<keyword evidence="2 4" id="KW-0694">RNA-binding</keyword>
<dbReference type="RefSeq" id="WP_369947756.1">
    <property type="nucleotide sequence ID" value="NZ_JBCLSH010000003.1"/>
</dbReference>
<dbReference type="InterPro" id="IPR000748">
    <property type="entry name" value="PsdUridine_synth_RsuA/RluB/E/F"/>
</dbReference>
<dbReference type="InterPro" id="IPR018496">
    <property type="entry name" value="PsdUridine_synth_RsuA/RluB_CS"/>
</dbReference>
<evidence type="ECO:0000259" key="6">
    <source>
        <dbReference type="SMART" id="SM00363"/>
    </source>
</evidence>
<keyword evidence="3 5" id="KW-0413">Isomerase</keyword>
<comment type="caution">
    <text evidence="7">The sequence shown here is derived from an EMBL/GenBank/DDBJ whole genome shotgun (WGS) entry which is preliminary data.</text>
</comment>
<dbReference type="EC" id="5.4.99.-" evidence="5"/>
<dbReference type="Gene3D" id="3.30.70.580">
    <property type="entry name" value="Pseudouridine synthase I, catalytic domain, N-terminal subdomain"/>
    <property type="match status" value="1"/>
</dbReference>